<feature type="region of interest" description="Disordered" evidence="1">
    <location>
        <begin position="270"/>
        <end position="330"/>
    </location>
</feature>
<feature type="compositionally biased region" description="Basic residues" evidence="1">
    <location>
        <begin position="428"/>
        <end position="440"/>
    </location>
</feature>
<evidence type="ECO:0000313" key="2">
    <source>
        <dbReference type="EMBL" id="KAF6218953.1"/>
    </source>
</evidence>
<gene>
    <name evidence="2" type="ORF">HO133_005497</name>
</gene>
<reference evidence="2 3" key="1">
    <citation type="journal article" date="2020" name="Genomics">
        <title>Complete, high-quality genomes from long-read metagenomic sequencing of two wolf lichen thalli reveals enigmatic genome architecture.</title>
        <authorList>
            <person name="McKenzie S.K."/>
            <person name="Walston R.F."/>
            <person name="Allen J.L."/>
        </authorList>
    </citation>
    <scope>NUCLEOTIDE SEQUENCE [LARGE SCALE GENOMIC DNA]</scope>
    <source>
        <strain evidence="2">WasteWater1</strain>
    </source>
</reference>
<feature type="region of interest" description="Disordered" evidence="1">
    <location>
        <begin position="68"/>
        <end position="90"/>
    </location>
</feature>
<sequence>MCRVRFGLTGIYFDSLEPSRPREEFFQPLIAAIPPVAQNKQRDVVPEAIDGGVIKEKVVLETRLSKNDEDGIAKNPSDSSSSSRDEEGCRLAKNAKTNLAFVENKRVQDSSSSSSSSLSSSASLLPLSSPPSTSDEDQIHKRANSKASVQAPKPPKPTNSRTTQRCNDKSSKRHTSIPLGGLIKAPPAKRVRFAMDVQERIIPSEDVNDTSSSHSSDDSYTDPPSSTEPYDAFAGYYRTSGASRSHRMNGRIAGSKTRFPAEEEIKIDGADGFLDSEDGSEVDVQGLPVRGRPPRTVRAAGKGHSPDQRHHRNSSTPLARSRHSSRVMDHSRVTAGGLESNVNGRLHLEQSHASQKQPVSPLRSGQSRYPKLRSGKNLPEPIFVVRPRFLSDAKEKGKPAELLSGSGYSRPISMNGHEGTKTSPPRPTRVKAPKKIKAPKYRPPSVSDDLKKDVEFDETSGLLIRDV</sequence>
<keyword evidence="3" id="KW-1185">Reference proteome</keyword>
<comment type="caution">
    <text evidence="2">The sequence shown here is derived from an EMBL/GenBank/DDBJ whole genome shotgun (WGS) entry which is preliminary data.</text>
</comment>
<feature type="compositionally biased region" description="Low complexity" evidence="1">
    <location>
        <begin position="110"/>
        <end position="133"/>
    </location>
</feature>
<protein>
    <submittedName>
        <fullName evidence="2">Uncharacterized protein</fullName>
    </submittedName>
</protein>
<dbReference type="RefSeq" id="XP_037148388.1">
    <property type="nucleotide sequence ID" value="XM_037296406.1"/>
</dbReference>
<proteinExistence type="predicted"/>
<feature type="region of interest" description="Disordered" evidence="1">
    <location>
        <begin position="201"/>
        <end position="233"/>
    </location>
</feature>
<feature type="region of interest" description="Disordered" evidence="1">
    <location>
        <begin position="103"/>
        <end position="183"/>
    </location>
</feature>
<evidence type="ECO:0000256" key="1">
    <source>
        <dbReference type="SAM" id="MobiDB-lite"/>
    </source>
</evidence>
<dbReference type="GeneID" id="59333903"/>
<name>A0A8H6C8I7_9LECA</name>
<evidence type="ECO:0000313" key="3">
    <source>
        <dbReference type="Proteomes" id="UP000593566"/>
    </source>
</evidence>
<feature type="region of interest" description="Disordered" evidence="1">
    <location>
        <begin position="350"/>
        <end position="376"/>
    </location>
</feature>
<dbReference type="EMBL" id="JACCJB010000021">
    <property type="protein sequence ID" value="KAF6218953.1"/>
    <property type="molecule type" value="Genomic_DNA"/>
</dbReference>
<organism evidence="2 3">
    <name type="scientific">Letharia lupina</name>
    <dbReference type="NCBI Taxonomy" id="560253"/>
    <lineage>
        <taxon>Eukaryota</taxon>
        <taxon>Fungi</taxon>
        <taxon>Dikarya</taxon>
        <taxon>Ascomycota</taxon>
        <taxon>Pezizomycotina</taxon>
        <taxon>Lecanoromycetes</taxon>
        <taxon>OSLEUM clade</taxon>
        <taxon>Lecanoromycetidae</taxon>
        <taxon>Lecanorales</taxon>
        <taxon>Lecanorineae</taxon>
        <taxon>Parmeliaceae</taxon>
        <taxon>Letharia</taxon>
    </lineage>
</organism>
<feature type="compositionally biased region" description="Polar residues" evidence="1">
    <location>
        <begin position="351"/>
        <end position="367"/>
    </location>
</feature>
<dbReference type="Proteomes" id="UP000593566">
    <property type="component" value="Unassembled WGS sequence"/>
</dbReference>
<dbReference type="AlphaFoldDB" id="A0A8H6C8I7"/>
<accession>A0A8H6C8I7</accession>
<feature type="region of interest" description="Disordered" evidence="1">
    <location>
        <begin position="394"/>
        <end position="449"/>
    </location>
</feature>